<evidence type="ECO:0000313" key="2">
    <source>
        <dbReference type="Proteomes" id="UP000632289"/>
    </source>
</evidence>
<dbReference type="Gene3D" id="1.25.40.10">
    <property type="entry name" value="Tetratricopeptide repeat domain"/>
    <property type="match status" value="1"/>
</dbReference>
<accession>A0A927IAH2</accession>
<evidence type="ECO:0008006" key="3">
    <source>
        <dbReference type="Google" id="ProtNLM"/>
    </source>
</evidence>
<name>A0A927IAH2_9ACTN</name>
<evidence type="ECO:0000313" key="1">
    <source>
        <dbReference type="EMBL" id="MBD3931513.1"/>
    </source>
</evidence>
<keyword evidence="2" id="KW-1185">Reference proteome</keyword>
<protein>
    <recommendedName>
        <fullName evidence="3">DUF4034 domain-containing protein</fullName>
    </recommendedName>
</protein>
<comment type="caution">
    <text evidence="1">The sequence shown here is derived from an EMBL/GenBank/DDBJ whole genome shotgun (WGS) entry which is preliminary data.</text>
</comment>
<dbReference type="EMBL" id="JACXYU010000003">
    <property type="protein sequence ID" value="MBD3931513.1"/>
    <property type="molecule type" value="Genomic_DNA"/>
</dbReference>
<dbReference type="InterPro" id="IPR011990">
    <property type="entry name" value="TPR-like_helical_dom_sf"/>
</dbReference>
<dbReference type="Proteomes" id="UP000632289">
    <property type="component" value="Unassembled WGS sequence"/>
</dbReference>
<gene>
    <name evidence="1" type="ORF">IF129_08040</name>
</gene>
<proteinExistence type="predicted"/>
<dbReference type="RefSeq" id="WP_191208826.1">
    <property type="nucleotide sequence ID" value="NZ_BAABKL010000018.1"/>
</dbReference>
<dbReference type="AlphaFoldDB" id="A0A927IAH2"/>
<sequence>MTPPPPSFKLGRRGQGRVPDPALDDAALAAARDALSRGRWAEARTLLIATHDDWDRRGHRVLVLAHAPGALTWAHEWRLTEPDSPEAALLSGCAAVVRAMRGKGSPDRAETAVAAAQRAAPRDPTPWLARLLLAHHRDAPDAFRDAFDALRERHPDHHQAHHLVTTRLAAAAAPSPHVAHPVYEFAREAAERAPADSPLALLPVVAHAERFRVLVGAGEVPPDPAATGHWTSRRARTAVRGAFDWWLEWGTEEGHPRRLIDLNHLAYAKYHEGRMAEAAALFQRIGPHVTPAPWSFSGDDPHTAFRTARDHAFGLT</sequence>
<organism evidence="1 2">
    <name type="scientific">Streptomyces chumphonensis</name>
    <dbReference type="NCBI Taxonomy" id="1214925"/>
    <lineage>
        <taxon>Bacteria</taxon>
        <taxon>Bacillati</taxon>
        <taxon>Actinomycetota</taxon>
        <taxon>Actinomycetes</taxon>
        <taxon>Kitasatosporales</taxon>
        <taxon>Streptomycetaceae</taxon>
        <taxon>Streptomyces</taxon>
    </lineage>
</organism>
<reference evidence="1" key="1">
    <citation type="submission" date="2020-09" db="EMBL/GenBank/DDBJ databases">
        <title>Secondary metabolite and genome analysis of marine Streptomyces chumphonensis KK1-2T.</title>
        <authorList>
            <person name="Phongsopitanun W."/>
            <person name="Kanchanasin P."/>
            <person name="Pittayakhajonwut P."/>
            <person name="Suwanborirux K."/>
            <person name="Tanasupawat S."/>
        </authorList>
    </citation>
    <scope>NUCLEOTIDE SEQUENCE</scope>
    <source>
        <strain evidence="1">KK1-2</strain>
    </source>
</reference>